<organism evidence="4 5">
    <name type="scientific">Nocardia rhizosphaerae</name>
    <dbReference type="NCBI Taxonomy" id="1691571"/>
    <lineage>
        <taxon>Bacteria</taxon>
        <taxon>Bacillati</taxon>
        <taxon>Actinomycetota</taxon>
        <taxon>Actinomycetes</taxon>
        <taxon>Mycobacteriales</taxon>
        <taxon>Nocardiaceae</taxon>
        <taxon>Nocardia</taxon>
    </lineage>
</organism>
<protein>
    <submittedName>
        <fullName evidence="4">Uncharacterized protein</fullName>
    </submittedName>
</protein>
<comment type="caution">
    <text evidence="4">The sequence shown here is derived from an EMBL/GenBank/DDBJ whole genome shotgun (WGS) entry which is preliminary data.</text>
</comment>
<feature type="region of interest" description="Disordered" evidence="2">
    <location>
        <begin position="1"/>
        <end position="20"/>
    </location>
</feature>
<keyword evidence="1" id="KW-0175">Coiled coil</keyword>
<dbReference type="Proteomes" id="UP001595767">
    <property type="component" value="Unassembled WGS sequence"/>
</dbReference>
<keyword evidence="3" id="KW-0812">Transmembrane</keyword>
<reference evidence="5" key="1">
    <citation type="journal article" date="2019" name="Int. J. Syst. Evol. Microbiol.">
        <title>The Global Catalogue of Microorganisms (GCM) 10K type strain sequencing project: providing services to taxonomists for standard genome sequencing and annotation.</title>
        <authorList>
            <consortium name="The Broad Institute Genomics Platform"/>
            <consortium name="The Broad Institute Genome Sequencing Center for Infectious Disease"/>
            <person name="Wu L."/>
            <person name="Ma J."/>
        </authorList>
    </citation>
    <scope>NUCLEOTIDE SEQUENCE [LARGE SCALE GENOMIC DNA]</scope>
    <source>
        <strain evidence="5">CGMCC 4.7204</strain>
    </source>
</reference>
<dbReference type="RefSeq" id="WP_378548885.1">
    <property type="nucleotide sequence ID" value="NZ_JBHSBA010000005.1"/>
</dbReference>
<keyword evidence="3" id="KW-0472">Membrane</keyword>
<keyword evidence="5" id="KW-1185">Reference proteome</keyword>
<feature type="transmembrane region" description="Helical" evidence="3">
    <location>
        <begin position="228"/>
        <end position="246"/>
    </location>
</feature>
<evidence type="ECO:0000256" key="3">
    <source>
        <dbReference type="SAM" id="Phobius"/>
    </source>
</evidence>
<name>A0ABV8L3V9_9NOCA</name>
<sequence length="252" mass="27874">MSGKSEGFDESSSSAGSLLQPEERRFVQRLRAVEPRYRASIDRVLMNAGISELSDTSTVALLQDSVAKLDELIGDLASELDSSGPGVRLSRPAPHLEDVPVSDAVRYMKQLRTSMVRRIASLQRQEQMEEIKDAVEEKVVDPDIRRELSEMVERISQQQAELAAKVQAQDEIGVGEIKRLNIMKQRWEVRKAMLEREPAAVLVGAVLLILLAISLIVAMFIHTDVPEIVASGFLLILGFFFGQNSSRGGSSN</sequence>
<evidence type="ECO:0000313" key="4">
    <source>
        <dbReference type="EMBL" id="MFC4125211.1"/>
    </source>
</evidence>
<evidence type="ECO:0000313" key="5">
    <source>
        <dbReference type="Proteomes" id="UP001595767"/>
    </source>
</evidence>
<feature type="transmembrane region" description="Helical" evidence="3">
    <location>
        <begin position="199"/>
        <end position="222"/>
    </location>
</feature>
<dbReference type="EMBL" id="JBHSBA010000005">
    <property type="protein sequence ID" value="MFC4125211.1"/>
    <property type="molecule type" value="Genomic_DNA"/>
</dbReference>
<feature type="coiled-coil region" evidence="1">
    <location>
        <begin position="145"/>
        <end position="197"/>
    </location>
</feature>
<keyword evidence="3" id="KW-1133">Transmembrane helix</keyword>
<accession>A0ABV8L3V9</accession>
<proteinExistence type="predicted"/>
<evidence type="ECO:0000256" key="2">
    <source>
        <dbReference type="SAM" id="MobiDB-lite"/>
    </source>
</evidence>
<gene>
    <name evidence="4" type="ORF">ACFOW8_09760</name>
</gene>
<evidence type="ECO:0000256" key="1">
    <source>
        <dbReference type="SAM" id="Coils"/>
    </source>
</evidence>